<dbReference type="InterPro" id="IPR020806">
    <property type="entry name" value="PKS_PP-bd"/>
</dbReference>
<evidence type="ECO:0000256" key="2">
    <source>
        <dbReference type="ARBA" id="ARBA00022450"/>
    </source>
</evidence>
<evidence type="ECO:0000313" key="6">
    <source>
        <dbReference type="EMBL" id="AGP36534.1"/>
    </source>
</evidence>
<dbReference type="InterPro" id="IPR000873">
    <property type="entry name" value="AMP-dep_synth/lig_dom"/>
</dbReference>
<dbReference type="InterPro" id="IPR025110">
    <property type="entry name" value="AMP-bd_C"/>
</dbReference>
<dbReference type="GO" id="GO:0043041">
    <property type="term" value="P:amino acid activation for nonribosomal peptide biosynthetic process"/>
    <property type="evidence" value="ECO:0007669"/>
    <property type="project" value="TreeGrafter"/>
</dbReference>
<dbReference type="Proteomes" id="UP000014803">
    <property type="component" value="Chromosome"/>
</dbReference>
<dbReference type="PANTHER" id="PTHR45527:SF1">
    <property type="entry name" value="FATTY ACID SYNTHASE"/>
    <property type="match status" value="1"/>
</dbReference>
<feature type="compositionally biased region" description="Basic and acidic residues" evidence="4">
    <location>
        <begin position="1517"/>
        <end position="1539"/>
    </location>
</feature>
<dbReference type="InterPro" id="IPR045851">
    <property type="entry name" value="AMP-bd_C_sf"/>
</dbReference>
<dbReference type="Gene3D" id="2.30.38.10">
    <property type="entry name" value="Luciferase, Domain 3"/>
    <property type="match status" value="1"/>
</dbReference>
<feature type="region of interest" description="Disordered" evidence="4">
    <location>
        <begin position="1"/>
        <end position="28"/>
    </location>
</feature>
<dbReference type="Gene3D" id="3.30.559.30">
    <property type="entry name" value="Nonribosomal peptide synthetase, condensation domain"/>
    <property type="match status" value="2"/>
</dbReference>
<dbReference type="GO" id="GO:0009239">
    <property type="term" value="P:enterobactin biosynthetic process"/>
    <property type="evidence" value="ECO:0007669"/>
    <property type="project" value="TreeGrafter"/>
</dbReference>
<dbReference type="GO" id="GO:0009366">
    <property type="term" value="C:enterobactin synthetase complex"/>
    <property type="evidence" value="ECO:0007669"/>
    <property type="project" value="TreeGrafter"/>
</dbReference>
<dbReference type="InterPro" id="IPR001242">
    <property type="entry name" value="Condensation_dom"/>
</dbReference>
<dbReference type="OrthoDB" id="9799237at2"/>
<protein>
    <recommendedName>
        <fullName evidence="5">Carrier domain-containing protein</fullName>
    </recommendedName>
</protein>
<dbReference type="HOGENOM" id="CLU_000022_2_10_7"/>
<dbReference type="GO" id="GO:0005829">
    <property type="term" value="C:cytosol"/>
    <property type="evidence" value="ECO:0007669"/>
    <property type="project" value="TreeGrafter"/>
</dbReference>
<evidence type="ECO:0000256" key="3">
    <source>
        <dbReference type="ARBA" id="ARBA00022553"/>
    </source>
</evidence>
<dbReference type="InterPro" id="IPR023213">
    <property type="entry name" value="CAT-like_dom_sf"/>
</dbReference>
<evidence type="ECO:0000256" key="4">
    <source>
        <dbReference type="SAM" id="MobiDB-lite"/>
    </source>
</evidence>
<dbReference type="Pfam" id="PF13193">
    <property type="entry name" value="AMP-binding_C"/>
    <property type="match status" value="1"/>
</dbReference>
<reference evidence="6 7" key="1">
    <citation type="journal article" date="2013" name="Sci. Rep.">
        <title>Extraordinary expansion of a Sorangium cellulosum genome from an alkaline milieu.</title>
        <authorList>
            <person name="Han K."/>
            <person name="Li Z.F."/>
            <person name="Peng R."/>
            <person name="Zhu L.P."/>
            <person name="Zhou T."/>
            <person name="Wang L.G."/>
            <person name="Li S.G."/>
            <person name="Zhang X.B."/>
            <person name="Hu W."/>
            <person name="Wu Z.H."/>
            <person name="Qin N."/>
            <person name="Li Y.Z."/>
        </authorList>
    </citation>
    <scope>NUCLEOTIDE SEQUENCE [LARGE SCALE GENOMIC DNA]</scope>
    <source>
        <strain evidence="6 7">So0157-2</strain>
    </source>
</reference>
<dbReference type="PROSITE" id="PS00012">
    <property type="entry name" value="PHOSPHOPANTETHEINE"/>
    <property type="match status" value="1"/>
</dbReference>
<dbReference type="SUPFAM" id="SSF52777">
    <property type="entry name" value="CoA-dependent acyltransferases"/>
    <property type="match status" value="4"/>
</dbReference>
<dbReference type="CDD" id="cd19531">
    <property type="entry name" value="LCL_NRPS-like"/>
    <property type="match status" value="1"/>
</dbReference>
<feature type="compositionally biased region" description="Low complexity" evidence="4">
    <location>
        <begin position="1036"/>
        <end position="1060"/>
    </location>
</feature>
<sequence length="1539" mass="163736">MTETLETGGFALSPQQRRLAARSRGAAEPSPYRAVAHVTIDGPCDERRIASALREVVARHEILRTTFELPDGAPGVQIVGAPRVDLRVEADPGGAGAALARAASEPLGDPPLRAALVRRSPERHELVLSAPALCVDGASLENIVAELAAALGRGAPLADEAASAAVRQYADVADWQDGLLESRHAADAQALWARERLPDAPAAALLFAPPADARPGFRPRRAAIAVDPAVQPRLRAAAEASSVPLPVACLAAWAAVLWRSSGEDPAGVTVATLFDGRTHPELGAACGPYERYVPLRVAPSRGEPLAGLAARVARAEREARALQDYVPDALPLGAFGFSFREAAPPRAAAGLRLALASRRVTTEPFVAQLVCSETPEGVAFELEVDASVASDEDAARLGERFATLLAELTARPGEAVDRCAYLGPRELSRLDALARGPARQREPVTLDELVSRQAARTPDAVAVELDDASISYAELERRSNQLARHLASMGAGRETLVGVCLQRSLELVIAVLGVVKAGAGYLAIDPDLPPARVEHMLREMRARILVTDEATADELPTGGCAVVCVDGDAAAIARASGASLGAARALPDNVAYVIYTSGSTGRPKASLTSHRAIVNQMGWVQERWPLGEGDRMLLKAPFGFDVSVWEVFWPLLAGARIVVARPGGHRDPAYLRRTIERHGVTIAYFVSSMLSAFLADAPGAFPASLRRVLVGGEAVPAELTRRFFAAAAHADLINMYGPSEASIAVTGCSLPRGEAGSVVSMGEPVANGEIVLLDAGMRRVGLGVTGELYIGGVPLARGYGNSPEQTALRFVPHPFARTPGERLYRTGDLARWLPGGTLEFQGRTDHQIKLRGHRIELGEIEAALEALPAVQQAVVMLREDAPGHPRLVAYVVPAPGAPLPPDLREALRGRLPSAMLPSAVVALEALPLSQNGKVNRAALPPPDPAAGDPAAPRVPPRTPTEALLAGIWREVLGAGEVSVLDDFFDLGGHSLLATQVVARVQRALRVEVPLQLVFDRPTIAALAPAVEALAARAAAPAGGAAPPSPAADPAGAPRAGAPSLPRRRLERAPLSHAQRRMWFLEQLTPGTAMFNVPTAVRLTGALDVPALERAVAGLLARHESLRSALASVDGEPVQVVRPAPAAPLVVIDLRAGSRSLEGAIAAEAWRPFDLSTGQLLRAALFRVDAREHVLVMTIHHIVSDDWSMGVLVRELLALYAGAALPEPALQYGDYAAWQQEAPVDQAQLDFWRERLRGLPLALGLPNDGRKAQGPEDRAGASEEVGVAPALARSLEELARAEGATLFMVLLAALDVLLHAFTGDTDIPVGTPLANRRRPELEGLVGLLVNPVVLRVDVSGEPTFAELLARSRQTALDAFARQDVPFDLVVNEIRRERDVAQSPLFRVWLALQNAPKAAVVVPGLRADLIPLYPPIVPFDLSILLWPTDEGGLRGYFEFRRSQFDAAAVARLPRVFLRLLSAVVERPRAPVAELAAFVREEDAALRKEEAEAFRQRAGQLRKRSAERERSGAPEARVDGPHLEKP</sequence>
<dbReference type="Gene3D" id="3.40.50.1820">
    <property type="entry name" value="alpha/beta hydrolase"/>
    <property type="match status" value="1"/>
</dbReference>
<dbReference type="InterPro" id="IPR010071">
    <property type="entry name" value="AA_adenyl_dom"/>
</dbReference>
<dbReference type="PROSITE" id="PS00455">
    <property type="entry name" value="AMP_BINDING"/>
    <property type="match status" value="1"/>
</dbReference>
<comment type="cofactor">
    <cofactor evidence="1">
        <name>pantetheine 4'-phosphate</name>
        <dbReference type="ChEBI" id="CHEBI:47942"/>
    </cofactor>
</comment>
<dbReference type="Gene3D" id="3.30.300.30">
    <property type="match status" value="1"/>
</dbReference>
<dbReference type="FunFam" id="3.40.50.980:FF:000002">
    <property type="entry name" value="Enterobactin synthetase component F"/>
    <property type="match status" value="1"/>
</dbReference>
<dbReference type="GO" id="GO:0047527">
    <property type="term" value="F:2,3-dihydroxybenzoate-serine ligase activity"/>
    <property type="evidence" value="ECO:0007669"/>
    <property type="project" value="TreeGrafter"/>
</dbReference>
<dbReference type="InterPro" id="IPR029058">
    <property type="entry name" value="AB_hydrolase_fold"/>
</dbReference>
<keyword evidence="2" id="KW-0596">Phosphopantetheine</keyword>
<dbReference type="SUPFAM" id="SSF56801">
    <property type="entry name" value="Acetyl-CoA synthetase-like"/>
    <property type="match status" value="1"/>
</dbReference>
<organism evidence="6 7">
    <name type="scientific">Sorangium cellulosum So0157-2</name>
    <dbReference type="NCBI Taxonomy" id="1254432"/>
    <lineage>
        <taxon>Bacteria</taxon>
        <taxon>Pseudomonadati</taxon>
        <taxon>Myxococcota</taxon>
        <taxon>Polyangia</taxon>
        <taxon>Polyangiales</taxon>
        <taxon>Polyangiaceae</taxon>
        <taxon>Sorangium</taxon>
    </lineage>
</organism>
<name>S4XVN0_SORCE</name>
<evidence type="ECO:0000259" key="5">
    <source>
        <dbReference type="PROSITE" id="PS50075"/>
    </source>
</evidence>
<keyword evidence="3" id="KW-0597">Phosphoprotein</keyword>
<dbReference type="NCBIfam" id="TIGR01733">
    <property type="entry name" value="AA-adenyl-dom"/>
    <property type="match status" value="1"/>
</dbReference>
<dbReference type="STRING" id="1254432.SCE1572_19760"/>
<dbReference type="GO" id="GO:0031177">
    <property type="term" value="F:phosphopantetheine binding"/>
    <property type="evidence" value="ECO:0007669"/>
    <property type="project" value="InterPro"/>
</dbReference>
<dbReference type="SUPFAM" id="SSF47336">
    <property type="entry name" value="ACP-like"/>
    <property type="match status" value="1"/>
</dbReference>
<accession>S4XVN0</accession>
<dbReference type="InterPro" id="IPR009081">
    <property type="entry name" value="PP-bd_ACP"/>
</dbReference>
<dbReference type="InterPro" id="IPR020845">
    <property type="entry name" value="AMP-binding_CS"/>
</dbReference>
<feature type="domain" description="Carrier" evidence="5">
    <location>
        <begin position="955"/>
        <end position="1030"/>
    </location>
</feature>
<dbReference type="Gene3D" id="3.30.559.10">
    <property type="entry name" value="Chloramphenicol acetyltransferase-like domain"/>
    <property type="match status" value="2"/>
</dbReference>
<feature type="region of interest" description="Disordered" evidence="4">
    <location>
        <begin position="1508"/>
        <end position="1539"/>
    </location>
</feature>
<dbReference type="PATRIC" id="fig|1254432.3.peg.4471"/>
<dbReference type="EMBL" id="CP003969">
    <property type="protein sequence ID" value="AGP36534.1"/>
    <property type="molecule type" value="Genomic_DNA"/>
</dbReference>
<dbReference type="PANTHER" id="PTHR45527">
    <property type="entry name" value="NONRIBOSOMAL PEPTIDE SYNTHETASE"/>
    <property type="match status" value="1"/>
</dbReference>
<dbReference type="RefSeq" id="WP_020735889.1">
    <property type="nucleotide sequence ID" value="NC_021658.1"/>
</dbReference>
<gene>
    <name evidence="6" type="ORF">SCE1572_19760</name>
</gene>
<proteinExistence type="predicted"/>
<dbReference type="SMART" id="SM00823">
    <property type="entry name" value="PKS_PP"/>
    <property type="match status" value="1"/>
</dbReference>
<dbReference type="KEGG" id="scu:SCE1572_19760"/>
<evidence type="ECO:0000313" key="7">
    <source>
        <dbReference type="Proteomes" id="UP000014803"/>
    </source>
</evidence>
<dbReference type="PROSITE" id="PS50075">
    <property type="entry name" value="CARRIER"/>
    <property type="match status" value="1"/>
</dbReference>
<feature type="region of interest" description="Disordered" evidence="4">
    <location>
        <begin position="936"/>
        <end position="956"/>
    </location>
</feature>
<feature type="region of interest" description="Disordered" evidence="4">
    <location>
        <begin position="1036"/>
        <end position="1064"/>
    </location>
</feature>
<dbReference type="eggNOG" id="COG1020">
    <property type="taxonomic scope" value="Bacteria"/>
</dbReference>
<evidence type="ECO:0000256" key="1">
    <source>
        <dbReference type="ARBA" id="ARBA00001957"/>
    </source>
</evidence>
<dbReference type="InterPro" id="IPR006162">
    <property type="entry name" value="Ppantetheine_attach_site"/>
</dbReference>
<dbReference type="Pfam" id="PF00550">
    <property type="entry name" value="PP-binding"/>
    <property type="match status" value="1"/>
</dbReference>
<dbReference type="FunFam" id="3.40.50.12780:FF:000012">
    <property type="entry name" value="Non-ribosomal peptide synthetase"/>
    <property type="match status" value="1"/>
</dbReference>
<dbReference type="InterPro" id="IPR036736">
    <property type="entry name" value="ACP-like_sf"/>
</dbReference>
<dbReference type="CDD" id="cd17646">
    <property type="entry name" value="A_NRPS_AB3403-like"/>
    <property type="match status" value="1"/>
</dbReference>
<dbReference type="Pfam" id="PF00668">
    <property type="entry name" value="Condensation"/>
    <property type="match status" value="2"/>
</dbReference>
<dbReference type="Pfam" id="PF00501">
    <property type="entry name" value="AMP-binding"/>
    <property type="match status" value="1"/>
</dbReference>
<dbReference type="FunFam" id="3.30.300.30:FF:000010">
    <property type="entry name" value="Enterobactin synthetase component F"/>
    <property type="match status" value="1"/>
</dbReference>
<dbReference type="FunFam" id="1.10.1200.10:FF:000016">
    <property type="entry name" value="Non-ribosomal peptide synthase"/>
    <property type="match status" value="1"/>
</dbReference>
<dbReference type="Gene3D" id="3.40.50.980">
    <property type="match status" value="2"/>
</dbReference>
<dbReference type="GO" id="GO:0072330">
    <property type="term" value="P:monocarboxylic acid biosynthetic process"/>
    <property type="evidence" value="ECO:0007669"/>
    <property type="project" value="UniProtKB-ARBA"/>
</dbReference>